<dbReference type="RefSeq" id="WP_089671652.1">
    <property type="nucleotide sequence ID" value="NZ_CP024845.1"/>
</dbReference>
<comment type="cofactor">
    <cofactor evidence="6 7">
        <name>Zn(2+)</name>
        <dbReference type="ChEBI" id="CHEBI:29105"/>
    </cofactor>
    <text evidence="6 7">Binds 1 zinc ion per subunit.</text>
</comment>
<evidence type="ECO:0000313" key="8">
    <source>
        <dbReference type="EMBL" id="SEI75364.1"/>
    </source>
</evidence>
<protein>
    <recommendedName>
        <fullName evidence="6">Small ribosomal subunit protein eS27</fullName>
    </recommendedName>
</protein>
<gene>
    <name evidence="6" type="primary">rps27e</name>
    <name evidence="8" type="ORF">SAMN05444271_10757</name>
</gene>
<accession>A0A1H6TB27</accession>
<dbReference type="Pfam" id="PF01667">
    <property type="entry name" value="Ribosomal_S27e"/>
    <property type="match status" value="1"/>
</dbReference>
<dbReference type="STRING" id="1073996.SAMN05444271_10757"/>
<feature type="binding site" evidence="6">
    <location>
        <position position="10"/>
    </location>
    <ligand>
        <name>Zn(2+)</name>
        <dbReference type="ChEBI" id="CHEBI:29105"/>
    </ligand>
</feature>
<sequence length="57" mass="5964">MAGTYVRVKCSDCENEQIVFGKAATTVSCAVCGTTLAVPTGGMAEIDHEIVETVEAR</sequence>
<dbReference type="Gene3D" id="2.20.25.100">
    <property type="entry name" value="Zn-binding ribosomal proteins"/>
    <property type="match status" value="1"/>
</dbReference>
<dbReference type="InterPro" id="IPR011332">
    <property type="entry name" value="Ribosomal_zn-bd"/>
</dbReference>
<keyword evidence="4 6" id="KW-0689">Ribosomal protein</keyword>
<keyword evidence="6 7" id="KW-0479">Metal-binding</keyword>
<feature type="binding site" evidence="6">
    <location>
        <position position="32"/>
    </location>
    <ligand>
        <name>Zn(2+)</name>
        <dbReference type="ChEBI" id="CHEBI:29105"/>
    </ligand>
</feature>
<proteinExistence type="inferred from homology"/>
<feature type="binding site" evidence="6">
    <location>
        <position position="13"/>
    </location>
    <ligand>
        <name>Zn(2+)</name>
        <dbReference type="ChEBI" id="CHEBI:29105"/>
    </ligand>
</feature>
<dbReference type="GO" id="GO:0005840">
    <property type="term" value="C:ribosome"/>
    <property type="evidence" value="ECO:0007669"/>
    <property type="project" value="UniProtKB-KW"/>
</dbReference>
<dbReference type="GeneID" id="35001738"/>
<dbReference type="PROSITE" id="PS01168">
    <property type="entry name" value="RIBOSOMAL_S27E"/>
    <property type="match status" value="1"/>
</dbReference>
<keyword evidence="5 6" id="KW-0687">Ribonucleoprotein</keyword>
<evidence type="ECO:0000256" key="2">
    <source>
        <dbReference type="ARBA" id="ARBA00022771"/>
    </source>
</evidence>
<keyword evidence="9" id="KW-1185">Reference proteome</keyword>
<dbReference type="OrthoDB" id="5718at2157"/>
<dbReference type="InterPro" id="IPR023407">
    <property type="entry name" value="Ribosomal_eS27_Zn-bd_dom_sf"/>
</dbReference>
<organism evidence="8 9">
    <name type="scientific">Halohasta litchfieldiae</name>
    <dbReference type="NCBI Taxonomy" id="1073996"/>
    <lineage>
        <taxon>Archaea</taxon>
        <taxon>Methanobacteriati</taxon>
        <taxon>Methanobacteriota</taxon>
        <taxon>Stenosarchaea group</taxon>
        <taxon>Halobacteria</taxon>
        <taxon>Halobacteriales</taxon>
        <taxon>Haloferacaceae</taxon>
        <taxon>Halohasta</taxon>
    </lineage>
</organism>
<evidence type="ECO:0000256" key="1">
    <source>
        <dbReference type="ARBA" id="ARBA00010919"/>
    </source>
</evidence>
<reference evidence="8 9" key="1">
    <citation type="submission" date="2016-10" db="EMBL/GenBank/DDBJ databases">
        <authorList>
            <person name="de Groot N.N."/>
        </authorList>
    </citation>
    <scope>NUCLEOTIDE SEQUENCE [LARGE SCALE GENOMIC DNA]</scope>
    <source>
        <strain evidence="8 9">DSM 22187</strain>
    </source>
</reference>
<accession>A0A2H4Q024</accession>
<dbReference type="KEGG" id="hae:halTADL_0924"/>
<evidence type="ECO:0000256" key="5">
    <source>
        <dbReference type="ARBA" id="ARBA00023274"/>
    </source>
</evidence>
<dbReference type="InterPro" id="IPR000592">
    <property type="entry name" value="Ribosomal_eS27"/>
</dbReference>
<feature type="zinc finger region" description="C4-type" evidence="6">
    <location>
        <begin position="10"/>
        <end position="32"/>
    </location>
</feature>
<feature type="binding site" evidence="6">
    <location>
        <position position="29"/>
    </location>
    <ligand>
        <name>Zn(2+)</name>
        <dbReference type="ChEBI" id="CHEBI:29105"/>
    </ligand>
</feature>
<evidence type="ECO:0000256" key="6">
    <source>
        <dbReference type="HAMAP-Rule" id="MF_00371"/>
    </source>
</evidence>
<dbReference type="GO" id="GO:0008270">
    <property type="term" value="F:zinc ion binding"/>
    <property type="evidence" value="ECO:0007669"/>
    <property type="project" value="UniProtKB-UniRule"/>
</dbReference>
<evidence type="ECO:0000256" key="7">
    <source>
        <dbReference type="RuleBase" id="RU000671"/>
    </source>
</evidence>
<dbReference type="GO" id="GO:1990904">
    <property type="term" value="C:ribonucleoprotein complex"/>
    <property type="evidence" value="ECO:0007669"/>
    <property type="project" value="UniProtKB-KW"/>
</dbReference>
<dbReference type="Proteomes" id="UP000198888">
    <property type="component" value="Unassembled WGS sequence"/>
</dbReference>
<evidence type="ECO:0000256" key="3">
    <source>
        <dbReference type="ARBA" id="ARBA00022833"/>
    </source>
</evidence>
<name>A0A1H6TB27_9EURY</name>
<dbReference type="SUPFAM" id="SSF57829">
    <property type="entry name" value="Zn-binding ribosomal proteins"/>
    <property type="match status" value="1"/>
</dbReference>
<comment type="similarity">
    <text evidence="1 6 7">Belongs to the eukaryotic ribosomal protein eS27 family.</text>
</comment>
<dbReference type="GO" id="GO:0003735">
    <property type="term" value="F:structural constituent of ribosome"/>
    <property type="evidence" value="ECO:0007669"/>
    <property type="project" value="InterPro"/>
</dbReference>
<comment type="subunit">
    <text evidence="6">Part of the 30S ribosomal subunit.</text>
</comment>
<dbReference type="EMBL" id="FNYR01000007">
    <property type="protein sequence ID" value="SEI75364.1"/>
    <property type="molecule type" value="Genomic_DNA"/>
</dbReference>
<dbReference type="AlphaFoldDB" id="A0A1H6TB27"/>
<dbReference type="HAMAP" id="MF_00371">
    <property type="entry name" value="Ribosomal_eS27"/>
    <property type="match status" value="1"/>
</dbReference>
<evidence type="ECO:0000256" key="4">
    <source>
        <dbReference type="ARBA" id="ARBA00022980"/>
    </source>
</evidence>
<keyword evidence="2 6" id="KW-0863">Zinc-finger</keyword>
<evidence type="ECO:0000313" key="9">
    <source>
        <dbReference type="Proteomes" id="UP000198888"/>
    </source>
</evidence>
<dbReference type="NCBIfam" id="NF001629">
    <property type="entry name" value="PRK00415.1"/>
    <property type="match status" value="1"/>
</dbReference>
<keyword evidence="3 6" id="KW-0862">Zinc</keyword>
<dbReference type="GO" id="GO:0006412">
    <property type="term" value="P:translation"/>
    <property type="evidence" value="ECO:0007669"/>
    <property type="project" value="UniProtKB-UniRule"/>
</dbReference>